<keyword evidence="2" id="KW-0812">Transmembrane</keyword>
<feature type="transmembrane region" description="Helical" evidence="2">
    <location>
        <begin position="80"/>
        <end position="103"/>
    </location>
</feature>
<feature type="transmembrane region" description="Helical" evidence="2">
    <location>
        <begin position="381"/>
        <end position="401"/>
    </location>
</feature>
<keyword evidence="2" id="KW-1133">Transmembrane helix</keyword>
<dbReference type="Pfam" id="PF09586">
    <property type="entry name" value="YfhO"/>
    <property type="match status" value="2"/>
</dbReference>
<feature type="transmembrane region" description="Helical" evidence="2">
    <location>
        <begin position="324"/>
        <end position="341"/>
    </location>
</feature>
<keyword evidence="2" id="KW-0472">Membrane</keyword>
<evidence type="ECO:0000256" key="1">
    <source>
        <dbReference type="SAM" id="MobiDB-lite"/>
    </source>
</evidence>
<feature type="transmembrane region" description="Helical" evidence="2">
    <location>
        <begin position="247"/>
        <end position="267"/>
    </location>
</feature>
<name>A0A937XGI0_UNCW3</name>
<feature type="transmembrane region" description="Helical" evidence="2">
    <location>
        <begin position="144"/>
        <end position="166"/>
    </location>
</feature>
<feature type="transmembrane region" description="Helical" evidence="2">
    <location>
        <begin position="26"/>
        <end position="43"/>
    </location>
</feature>
<dbReference type="EMBL" id="VGIR01000054">
    <property type="protein sequence ID" value="MBM3331999.1"/>
    <property type="molecule type" value="Genomic_DNA"/>
</dbReference>
<feature type="transmembrane region" description="Helical" evidence="2">
    <location>
        <begin position="467"/>
        <end position="490"/>
    </location>
</feature>
<sequence length="822" mass="91143">MPKKHIPPPARTQAAKSAGPSDLDRLAGWPVILALLLIPFLFYGKYLFGGRMLDGTDWLGAGSYIMREFMATYIRSHGNVALWWPAVLCGQQTVAGFFADMFYPTLLLRLILPVHVVWTWTFVLHHFLAGLGTYLFLKELKVSTIAAGLGGIGYQLAGSLVTLAYAGHDGRLIGSALLPLALFFLHRGMSRSQFRWFVFSGFIVAMQLLSGHIQKVYYTGLVLTAYFVFTLVGTVRRERSKTVALKLCGYFLALFLFAGALSSIQYLPVYGNLPFASRGSERGYAYATSWSMPIIETFDLLTPKFSGGLDAYWSRNPFKLHSEYLGIIPLLFACVAVFRRWKDRYTKFFTFSFLGALVLAWGGYTPLYYIPYYLFPGISKFRGPAMIFFVAAFSLVVLAGLGIDHFLREAREGDSRKTTRTVLAFGAVPLVLLLLFAALKGPMLSLLQSTTSPSQQKLEALAANYPAILGGLFFSLVFTALGVLLVRLFMNRKLKPVVFASGLAAIMVCDIGLSLSLWDESRGYIKGAAPPTEYFAPDEAVAFLKQDTSLHRVLPWQYERSDDGILAYNHIQSVAGQLPNPLQVYMDFLGVGTSVFFRPDYLLSPNAMNLANIKYVISLTLPDDVSGYDQRTQQMIGQIRGYFSDPRFELAFAGQKYSVYRNRSVLPRAYVAAGYEQVKSKEEVLSRLRMPDFDPSRTVLLYANPGLAATAGTTAGTADVTAYDCNAITVKADLAEPGLLVLSESYHPDWKAYDNGKPAPVQQAYHAFRAVALGPGQHEVVFRYESRWYRLGSYLSGAALLFLVATLGGVFIVRRKPRPSGV</sequence>
<dbReference type="AlphaFoldDB" id="A0A937XGI0"/>
<comment type="caution">
    <text evidence="3">The sequence shown here is derived from an EMBL/GenBank/DDBJ whole genome shotgun (WGS) entry which is preliminary data.</text>
</comment>
<feature type="region of interest" description="Disordered" evidence="1">
    <location>
        <begin position="1"/>
        <end position="20"/>
    </location>
</feature>
<dbReference type="PANTHER" id="PTHR38454">
    <property type="entry name" value="INTEGRAL MEMBRANE PROTEIN-RELATED"/>
    <property type="match status" value="1"/>
</dbReference>
<gene>
    <name evidence="3" type="ORF">FJY68_09150</name>
</gene>
<feature type="transmembrane region" description="Helical" evidence="2">
    <location>
        <begin position="194"/>
        <end position="210"/>
    </location>
</feature>
<proteinExistence type="predicted"/>
<dbReference type="Proteomes" id="UP000779900">
    <property type="component" value="Unassembled WGS sequence"/>
</dbReference>
<feature type="transmembrane region" description="Helical" evidence="2">
    <location>
        <begin position="497"/>
        <end position="518"/>
    </location>
</feature>
<dbReference type="InterPro" id="IPR018580">
    <property type="entry name" value="Uncharacterised_YfhO"/>
</dbReference>
<protein>
    <recommendedName>
        <fullName evidence="5">YfhO family protein</fullName>
    </recommendedName>
</protein>
<evidence type="ECO:0000313" key="4">
    <source>
        <dbReference type="Proteomes" id="UP000779900"/>
    </source>
</evidence>
<feature type="transmembrane region" description="Helical" evidence="2">
    <location>
        <begin position="422"/>
        <end position="447"/>
    </location>
</feature>
<feature type="transmembrane region" description="Helical" evidence="2">
    <location>
        <begin position="348"/>
        <end position="369"/>
    </location>
</feature>
<dbReference type="PANTHER" id="PTHR38454:SF1">
    <property type="entry name" value="INTEGRAL MEMBRANE PROTEIN"/>
    <property type="match status" value="1"/>
</dbReference>
<feature type="transmembrane region" description="Helical" evidence="2">
    <location>
        <begin position="115"/>
        <end position="137"/>
    </location>
</feature>
<accession>A0A937XGI0</accession>
<reference evidence="3" key="1">
    <citation type="submission" date="2019-03" db="EMBL/GenBank/DDBJ databases">
        <title>Lake Tanganyika Metagenome-Assembled Genomes (MAGs).</title>
        <authorList>
            <person name="Tran P."/>
        </authorList>
    </citation>
    <scope>NUCLEOTIDE SEQUENCE</scope>
    <source>
        <strain evidence="3">K_DeepCast_150m_m2_040</strain>
    </source>
</reference>
<feature type="transmembrane region" description="Helical" evidence="2">
    <location>
        <begin position="172"/>
        <end position="189"/>
    </location>
</feature>
<feature type="transmembrane region" description="Helical" evidence="2">
    <location>
        <begin position="791"/>
        <end position="813"/>
    </location>
</feature>
<evidence type="ECO:0008006" key="5">
    <source>
        <dbReference type="Google" id="ProtNLM"/>
    </source>
</evidence>
<organism evidence="3 4">
    <name type="scientific">candidate division WOR-3 bacterium</name>
    <dbReference type="NCBI Taxonomy" id="2052148"/>
    <lineage>
        <taxon>Bacteria</taxon>
        <taxon>Bacteria division WOR-3</taxon>
    </lineage>
</organism>
<feature type="transmembrane region" description="Helical" evidence="2">
    <location>
        <begin position="216"/>
        <end position="235"/>
    </location>
</feature>
<evidence type="ECO:0000313" key="3">
    <source>
        <dbReference type="EMBL" id="MBM3331999.1"/>
    </source>
</evidence>
<evidence type="ECO:0000256" key="2">
    <source>
        <dbReference type="SAM" id="Phobius"/>
    </source>
</evidence>